<accession>A0AAV4NX01</accession>
<evidence type="ECO:0000256" key="1">
    <source>
        <dbReference type="SAM" id="Phobius"/>
    </source>
</evidence>
<evidence type="ECO:0000313" key="3">
    <source>
        <dbReference type="Proteomes" id="UP001054945"/>
    </source>
</evidence>
<keyword evidence="3" id="KW-1185">Reference proteome</keyword>
<protein>
    <recommendedName>
        <fullName evidence="4">Transposase</fullName>
    </recommendedName>
</protein>
<gene>
    <name evidence="2" type="ORF">CEXT_728351</name>
</gene>
<reference evidence="2 3" key="1">
    <citation type="submission" date="2021-06" db="EMBL/GenBank/DDBJ databases">
        <title>Caerostris extrusa draft genome.</title>
        <authorList>
            <person name="Kono N."/>
            <person name="Arakawa K."/>
        </authorList>
    </citation>
    <scope>NUCLEOTIDE SEQUENCE [LARGE SCALE GENOMIC DNA]</scope>
</reference>
<evidence type="ECO:0008006" key="4">
    <source>
        <dbReference type="Google" id="ProtNLM"/>
    </source>
</evidence>
<name>A0AAV4NX01_CAEEX</name>
<feature type="transmembrane region" description="Helical" evidence="1">
    <location>
        <begin position="16"/>
        <end position="33"/>
    </location>
</feature>
<comment type="caution">
    <text evidence="2">The sequence shown here is derived from an EMBL/GenBank/DDBJ whole genome shotgun (WGS) entry which is preliminary data.</text>
</comment>
<keyword evidence="1" id="KW-0472">Membrane</keyword>
<organism evidence="2 3">
    <name type="scientific">Caerostris extrusa</name>
    <name type="common">Bark spider</name>
    <name type="synonym">Caerostris bankana</name>
    <dbReference type="NCBI Taxonomy" id="172846"/>
    <lineage>
        <taxon>Eukaryota</taxon>
        <taxon>Metazoa</taxon>
        <taxon>Ecdysozoa</taxon>
        <taxon>Arthropoda</taxon>
        <taxon>Chelicerata</taxon>
        <taxon>Arachnida</taxon>
        <taxon>Araneae</taxon>
        <taxon>Araneomorphae</taxon>
        <taxon>Entelegynae</taxon>
        <taxon>Araneoidea</taxon>
        <taxon>Araneidae</taxon>
        <taxon>Caerostris</taxon>
    </lineage>
</organism>
<evidence type="ECO:0000313" key="2">
    <source>
        <dbReference type="EMBL" id="GIX88491.1"/>
    </source>
</evidence>
<dbReference type="AlphaFoldDB" id="A0AAV4NX01"/>
<dbReference type="Proteomes" id="UP001054945">
    <property type="component" value="Unassembled WGS sequence"/>
</dbReference>
<sequence>MLGIYRKNVKSTRGAKSAYFVIAYVSGILWYHFTNTELIDNHLMYAAAKICQHKWVNCTEIVQGIDTQLANVGIHISPALRKWIFQH</sequence>
<keyword evidence="1" id="KW-1133">Transmembrane helix</keyword>
<keyword evidence="1" id="KW-0812">Transmembrane</keyword>
<dbReference type="EMBL" id="BPLR01003772">
    <property type="protein sequence ID" value="GIX88491.1"/>
    <property type="molecule type" value="Genomic_DNA"/>
</dbReference>
<proteinExistence type="predicted"/>